<dbReference type="OrthoDB" id="1438334at2"/>
<dbReference type="KEGG" id="tje:TJEJU_3481"/>
<protein>
    <submittedName>
        <fullName evidence="1">Uncharacterized protein</fullName>
    </submittedName>
</protein>
<proteinExistence type="predicted"/>
<dbReference type="RefSeq" id="WP_095074115.1">
    <property type="nucleotide sequence ID" value="NZ_LT899436.1"/>
</dbReference>
<dbReference type="Proteomes" id="UP000215214">
    <property type="component" value="Chromosome TJEJU"/>
</dbReference>
<evidence type="ECO:0000313" key="1">
    <source>
        <dbReference type="EMBL" id="SNR17125.1"/>
    </source>
</evidence>
<dbReference type="AlphaFoldDB" id="A0A238UDJ5"/>
<reference evidence="1 2" key="1">
    <citation type="submission" date="2017-07" db="EMBL/GenBank/DDBJ databases">
        <authorList>
            <person name="Sun Z.S."/>
            <person name="Albrecht U."/>
            <person name="Echele G."/>
            <person name="Lee C.C."/>
        </authorList>
    </citation>
    <scope>NUCLEOTIDE SEQUENCE [LARGE SCALE GENOMIC DNA]</scope>
    <source>
        <strain evidence="2">type strain: KCTC 22618</strain>
    </source>
</reference>
<name>A0A238UDJ5_9FLAO</name>
<sequence length="182" mass="21269">MKIFSDNFYTELEALIKDRFEQEENIQIIQKVDWEVEANRCLAAMTNYLNSITKDKLRYSDIEKIGVIDVYWNEYGSDIEIDFMPNNDFEIAYDEGCIMNNSAIDNDVFFEKYFGVNGEGAWKKIGNDYLEIATIFYFIIKAVVPFLVEDESFKKLPKLSPCHFGFAGSHDEERTKVFTYTT</sequence>
<keyword evidence="2" id="KW-1185">Reference proteome</keyword>
<dbReference type="EMBL" id="LT899436">
    <property type="protein sequence ID" value="SNR17125.1"/>
    <property type="molecule type" value="Genomic_DNA"/>
</dbReference>
<accession>A0A238UDJ5</accession>
<organism evidence="1 2">
    <name type="scientific">Tenacibaculum jejuense</name>
    <dbReference type="NCBI Taxonomy" id="584609"/>
    <lineage>
        <taxon>Bacteria</taxon>
        <taxon>Pseudomonadati</taxon>
        <taxon>Bacteroidota</taxon>
        <taxon>Flavobacteriia</taxon>
        <taxon>Flavobacteriales</taxon>
        <taxon>Flavobacteriaceae</taxon>
        <taxon>Tenacibaculum</taxon>
    </lineage>
</organism>
<gene>
    <name evidence="1" type="ORF">TJEJU_3481</name>
</gene>
<evidence type="ECO:0000313" key="2">
    <source>
        <dbReference type="Proteomes" id="UP000215214"/>
    </source>
</evidence>